<dbReference type="SUPFAM" id="SSF53098">
    <property type="entry name" value="Ribonuclease H-like"/>
    <property type="match status" value="1"/>
</dbReference>
<dbReference type="GO" id="GO:0005634">
    <property type="term" value="C:nucleus"/>
    <property type="evidence" value="ECO:0007669"/>
    <property type="project" value="UniProtKB-ARBA"/>
</dbReference>
<dbReference type="InterPro" id="IPR036397">
    <property type="entry name" value="RNaseH_sf"/>
</dbReference>
<dbReference type="Gene3D" id="1.10.340.70">
    <property type="match status" value="1"/>
</dbReference>
<evidence type="ECO:0000313" key="3">
    <source>
        <dbReference type="Proteomes" id="UP000717996"/>
    </source>
</evidence>
<dbReference type="InterPro" id="IPR012337">
    <property type="entry name" value="RNaseH-like_sf"/>
</dbReference>
<dbReference type="InterPro" id="IPR050951">
    <property type="entry name" value="Retrovirus_Pol_polyprotein"/>
</dbReference>
<protein>
    <recommendedName>
        <fullName evidence="1">Integrase catalytic domain-containing protein</fullName>
    </recommendedName>
</protein>
<dbReference type="PANTHER" id="PTHR37984:SF5">
    <property type="entry name" value="PROTEIN NYNRIN-LIKE"/>
    <property type="match status" value="1"/>
</dbReference>
<dbReference type="Pfam" id="PF00665">
    <property type="entry name" value="rve"/>
    <property type="match status" value="1"/>
</dbReference>
<sequence length="444" mass="51151">MELSLYIAINNYLVSRKYPEGDGHDLNPKAKRRIRDQSSKYVAIDGILYKKQTDGNPGVEILNTGNIFEVVKQLHNEGHFGVLNTWRRLRIQYDAPGLYDFVKEFVAGCEACQKRAKRQRIKTVQASPIPTPSAPFFMVGCDAIGPVVESKKGNKNLLVAVDYLTRWPVVAAVPDITAETVSWFLFHCVVKDFGVPSYILTDRGSNFLSDHVAFFLKRMGCRHLTTTAYRPQTNGLCERMNQTVVQALSKIIATSEDNRDWDEYLDETILAVRTMPNETTKFTPSMLLFGYEMRTPSNWPAPRQDYVQGEVVLEVESRIRVITGLMNEFRAEAKERSGLMQQRRKKKYDEKVFFRRYELGDKVLYRDKMKDNKFSYCWIGPFMVVRVNVHGTYWLDGAGGKKVMGAVNGDELKPWKDHVRLKPDVAVSGAYEQYRRFYEERRTI</sequence>
<dbReference type="Proteomes" id="UP000717996">
    <property type="component" value="Unassembled WGS sequence"/>
</dbReference>
<evidence type="ECO:0000259" key="1">
    <source>
        <dbReference type="PROSITE" id="PS50994"/>
    </source>
</evidence>
<dbReference type="PANTHER" id="PTHR37984">
    <property type="entry name" value="PROTEIN CBG26694"/>
    <property type="match status" value="1"/>
</dbReference>
<dbReference type="PROSITE" id="PS50994">
    <property type="entry name" value="INTEGRASE"/>
    <property type="match status" value="1"/>
</dbReference>
<accession>A0A9P7C5T9</accession>
<dbReference type="InterPro" id="IPR041588">
    <property type="entry name" value="Integrase_H2C2"/>
</dbReference>
<organism evidence="2 3">
    <name type="scientific">Rhizopus oryzae</name>
    <name type="common">Mucormycosis agent</name>
    <name type="synonym">Rhizopus arrhizus var. delemar</name>
    <dbReference type="NCBI Taxonomy" id="64495"/>
    <lineage>
        <taxon>Eukaryota</taxon>
        <taxon>Fungi</taxon>
        <taxon>Fungi incertae sedis</taxon>
        <taxon>Mucoromycota</taxon>
        <taxon>Mucoromycotina</taxon>
        <taxon>Mucoromycetes</taxon>
        <taxon>Mucorales</taxon>
        <taxon>Mucorineae</taxon>
        <taxon>Rhizopodaceae</taxon>
        <taxon>Rhizopus</taxon>
    </lineage>
</organism>
<feature type="domain" description="Integrase catalytic" evidence="1">
    <location>
        <begin position="131"/>
        <end position="292"/>
    </location>
</feature>
<proteinExistence type="predicted"/>
<dbReference type="InterPro" id="IPR001584">
    <property type="entry name" value="Integrase_cat-core"/>
</dbReference>
<dbReference type="FunFam" id="3.30.420.10:FF:000032">
    <property type="entry name" value="Retrovirus-related Pol polyprotein from transposon 297-like Protein"/>
    <property type="match status" value="1"/>
</dbReference>
<comment type="caution">
    <text evidence="2">The sequence shown here is derived from an EMBL/GenBank/DDBJ whole genome shotgun (WGS) entry which is preliminary data.</text>
</comment>
<dbReference type="EMBL" id="JAANIT010002427">
    <property type="protein sequence ID" value="KAG1536471.1"/>
    <property type="molecule type" value="Genomic_DNA"/>
</dbReference>
<dbReference type="OrthoDB" id="5592268at2759"/>
<name>A0A9P7C5T9_RHIOR</name>
<reference evidence="2" key="1">
    <citation type="journal article" date="2020" name="Microb. Genom.">
        <title>Genetic diversity of clinical and environmental Mucorales isolates obtained from an investigation of mucormycosis cases among solid organ transplant recipients.</title>
        <authorList>
            <person name="Nguyen M.H."/>
            <person name="Kaul D."/>
            <person name="Muto C."/>
            <person name="Cheng S.J."/>
            <person name="Richter R.A."/>
            <person name="Bruno V.M."/>
            <person name="Liu G."/>
            <person name="Beyhan S."/>
            <person name="Sundermann A.J."/>
            <person name="Mounaud S."/>
            <person name="Pasculle A.W."/>
            <person name="Nierman W.C."/>
            <person name="Driscoll E."/>
            <person name="Cumbie R."/>
            <person name="Clancy C.J."/>
            <person name="Dupont C.L."/>
        </authorList>
    </citation>
    <scope>NUCLEOTIDE SEQUENCE</scope>
    <source>
        <strain evidence="2">GL16</strain>
    </source>
</reference>
<dbReference type="AlphaFoldDB" id="A0A9P7C5T9"/>
<dbReference type="Gene3D" id="3.30.420.10">
    <property type="entry name" value="Ribonuclease H-like superfamily/Ribonuclease H"/>
    <property type="match status" value="1"/>
</dbReference>
<evidence type="ECO:0000313" key="2">
    <source>
        <dbReference type="EMBL" id="KAG1536471.1"/>
    </source>
</evidence>
<gene>
    <name evidence="2" type="ORF">G6F51_010953</name>
</gene>
<dbReference type="GO" id="GO:0015074">
    <property type="term" value="P:DNA integration"/>
    <property type="evidence" value="ECO:0007669"/>
    <property type="project" value="InterPro"/>
</dbReference>
<dbReference type="Pfam" id="PF17921">
    <property type="entry name" value="Integrase_H2C2"/>
    <property type="match status" value="1"/>
</dbReference>
<dbReference type="GO" id="GO:0003676">
    <property type="term" value="F:nucleic acid binding"/>
    <property type="evidence" value="ECO:0007669"/>
    <property type="project" value="InterPro"/>
</dbReference>